<evidence type="ECO:0000313" key="2">
    <source>
        <dbReference type="EMBL" id="MCB5411494.1"/>
    </source>
</evidence>
<dbReference type="InterPro" id="IPR036388">
    <property type="entry name" value="WH-like_DNA-bd_sf"/>
</dbReference>
<gene>
    <name evidence="2" type="ORF">H0485_16000</name>
</gene>
<dbReference type="SUPFAM" id="SSF46785">
    <property type="entry name" value="Winged helix' DNA-binding domain"/>
    <property type="match status" value="1"/>
</dbReference>
<evidence type="ECO:0000313" key="3">
    <source>
        <dbReference type="Proteomes" id="UP001198571"/>
    </source>
</evidence>
<dbReference type="Proteomes" id="UP001198571">
    <property type="component" value="Unassembled WGS sequence"/>
</dbReference>
<keyword evidence="3" id="KW-1185">Reference proteome</keyword>
<feature type="region of interest" description="Disordered" evidence="1">
    <location>
        <begin position="101"/>
        <end position="139"/>
    </location>
</feature>
<proteinExistence type="predicted"/>
<organism evidence="2 3">
    <name type="scientific">Pseudogemmobacter faecipullorum</name>
    <dbReference type="NCBI Taxonomy" id="2755041"/>
    <lineage>
        <taxon>Bacteria</taxon>
        <taxon>Pseudomonadati</taxon>
        <taxon>Pseudomonadota</taxon>
        <taxon>Alphaproteobacteria</taxon>
        <taxon>Rhodobacterales</taxon>
        <taxon>Paracoccaceae</taxon>
        <taxon>Pseudogemmobacter</taxon>
    </lineage>
</organism>
<dbReference type="Gene3D" id="1.10.10.10">
    <property type="entry name" value="Winged helix-like DNA-binding domain superfamily/Winged helix DNA-binding domain"/>
    <property type="match status" value="1"/>
</dbReference>
<comment type="caution">
    <text evidence="2">The sequence shown here is derived from an EMBL/GenBank/DDBJ whole genome shotgun (WGS) entry which is preliminary data.</text>
</comment>
<feature type="compositionally biased region" description="Polar residues" evidence="1">
    <location>
        <begin position="103"/>
        <end position="114"/>
    </location>
</feature>
<dbReference type="InterPro" id="IPR036390">
    <property type="entry name" value="WH_DNA-bd_sf"/>
</dbReference>
<protein>
    <submittedName>
        <fullName evidence="2">MarR family transcriptional regulator</fullName>
    </submittedName>
</protein>
<dbReference type="EMBL" id="JACDXX010000017">
    <property type="protein sequence ID" value="MCB5411494.1"/>
    <property type="molecule type" value="Genomic_DNA"/>
</dbReference>
<dbReference type="RefSeq" id="WP_226936966.1">
    <property type="nucleotide sequence ID" value="NZ_JACDXX010000017.1"/>
</dbReference>
<name>A0ABS8CQ50_9RHOB</name>
<sequence length="301" mass="32887">MSHKANFWLASLEPSRVKSGAFRVLFHLCDHHNMERDPMIACYPSQETLRERTGLSNGALNDALSAMEEEGLLIRRRSTVPGTSERRTYYILGCDFDLLPEQTPENGVSPNSGGPETAEKQTPVLGQANSSFDPGKLRCTGEDPFKNLLRTSSRERSQEEEVSVSDEFLGEVAGALGVDLEAGGKWWQGPQAKAHIRRWLESGLSEKAILSICHQSREANPNPPEGPKALDHLMLPKPVKGKKPQAARKAATTEEVTAFWAEKINAGSWIPPNAVSPAIASALWASGLVSAEKLRAAGIRR</sequence>
<reference evidence="2 3" key="1">
    <citation type="submission" date="2020-07" db="EMBL/GenBank/DDBJ databases">
        <title>Pseudogemmobacter sp. nov., isolated from poultry manure in Taiwan.</title>
        <authorList>
            <person name="Lin S.-Y."/>
            <person name="Tang Y.-S."/>
            <person name="Young C.-C."/>
        </authorList>
    </citation>
    <scope>NUCLEOTIDE SEQUENCE [LARGE SCALE GENOMIC DNA]</scope>
    <source>
        <strain evidence="2 3">CC-YST710</strain>
    </source>
</reference>
<evidence type="ECO:0000256" key="1">
    <source>
        <dbReference type="SAM" id="MobiDB-lite"/>
    </source>
</evidence>
<accession>A0ABS8CQ50</accession>